<sequence>MIEEWKPVPGYEGIYSVSNFGNVRRELSRTFAKAGSILKASLRNGYPFVQLCRDGVRTSTSIHRLVAEAFIGPCPTGKCVNHIDANRQNNRINNLEYVTQTENVEHAYALGLRDARGSGNGQALLTESDVRAIRDGCTRRGDQTALARRYGVSPSTIRDIVKGRTWQHVLTGPELTQGRQGRG</sequence>
<dbReference type="Pfam" id="PF13392">
    <property type="entry name" value="HNH_3"/>
    <property type="match status" value="1"/>
</dbReference>
<dbReference type="InterPro" id="IPR003615">
    <property type="entry name" value="HNH_nuc"/>
</dbReference>
<keyword evidence="3" id="KW-0540">Nuclease</keyword>
<dbReference type="EMBL" id="QFPX01000005">
    <property type="protein sequence ID" value="PZQ55753.1"/>
    <property type="molecule type" value="Genomic_DNA"/>
</dbReference>
<dbReference type="InterPro" id="IPR010902">
    <property type="entry name" value="NUMOD4"/>
</dbReference>
<keyword evidence="3" id="KW-0255">Endonuclease</keyword>
<accession>A0A2W5QM70</accession>
<protein>
    <submittedName>
        <fullName evidence="3">HNH endonuclease</fullName>
    </submittedName>
</protein>
<feature type="domain" description="NUMOD4" evidence="1">
    <location>
        <begin position="3"/>
        <end position="51"/>
    </location>
</feature>
<dbReference type="Proteomes" id="UP000249082">
    <property type="component" value="Unassembled WGS sequence"/>
</dbReference>
<dbReference type="AlphaFoldDB" id="A0A2W5QM70"/>
<name>A0A2W5QM70_9SPHN</name>
<keyword evidence="3" id="KW-0378">Hydrolase</keyword>
<dbReference type="Gene3D" id="3.90.75.20">
    <property type="match status" value="1"/>
</dbReference>
<dbReference type="SUPFAM" id="SSF54060">
    <property type="entry name" value="His-Me finger endonucleases"/>
    <property type="match status" value="1"/>
</dbReference>
<feature type="domain" description="HNH nuclease" evidence="2">
    <location>
        <begin position="62"/>
        <end position="104"/>
    </location>
</feature>
<gene>
    <name evidence="3" type="ORF">DI555_06925</name>
</gene>
<dbReference type="GO" id="GO:0016788">
    <property type="term" value="F:hydrolase activity, acting on ester bonds"/>
    <property type="evidence" value="ECO:0007669"/>
    <property type="project" value="InterPro"/>
</dbReference>
<evidence type="ECO:0000259" key="1">
    <source>
        <dbReference type="Pfam" id="PF07463"/>
    </source>
</evidence>
<evidence type="ECO:0000259" key="2">
    <source>
        <dbReference type="Pfam" id="PF13392"/>
    </source>
</evidence>
<dbReference type="Pfam" id="PF07463">
    <property type="entry name" value="NUMOD4"/>
    <property type="match status" value="1"/>
</dbReference>
<organism evidence="3 4">
    <name type="scientific">Novosphingobium pentaromativorans</name>
    <dbReference type="NCBI Taxonomy" id="205844"/>
    <lineage>
        <taxon>Bacteria</taxon>
        <taxon>Pseudomonadati</taxon>
        <taxon>Pseudomonadota</taxon>
        <taxon>Alphaproteobacteria</taxon>
        <taxon>Sphingomonadales</taxon>
        <taxon>Sphingomonadaceae</taxon>
        <taxon>Novosphingobium</taxon>
    </lineage>
</organism>
<evidence type="ECO:0000313" key="4">
    <source>
        <dbReference type="Proteomes" id="UP000249082"/>
    </source>
</evidence>
<dbReference type="GO" id="GO:0004519">
    <property type="term" value="F:endonuclease activity"/>
    <property type="evidence" value="ECO:0007669"/>
    <property type="project" value="UniProtKB-KW"/>
</dbReference>
<dbReference type="InterPro" id="IPR044925">
    <property type="entry name" value="His-Me_finger_sf"/>
</dbReference>
<comment type="caution">
    <text evidence="3">The sequence shown here is derived from an EMBL/GenBank/DDBJ whole genome shotgun (WGS) entry which is preliminary data.</text>
</comment>
<reference evidence="3 4" key="1">
    <citation type="submission" date="2017-08" db="EMBL/GenBank/DDBJ databases">
        <title>Infants hospitalized years apart are colonized by the same room-sourced microbial strains.</title>
        <authorList>
            <person name="Brooks B."/>
            <person name="Olm M.R."/>
            <person name="Firek B.A."/>
            <person name="Baker R."/>
            <person name="Thomas B.C."/>
            <person name="Morowitz M.J."/>
            <person name="Banfield J.F."/>
        </authorList>
    </citation>
    <scope>NUCLEOTIDE SEQUENCE [LARGE SCALE GENOMIC DNA]</scope>
    <source>
        <strain evidence="3">S2_005_002_R2_33</strain>
    </source>
</reference>
<evidence type="ECO:0000313" key="3">
    <source>
        <dbReference type="EMBL" id="PZQ55753.1"/>
    </source>
</evidence>
<proteinExistence type="predicted"/>